<name>A0A0U5H7R8_ASPCI</name>
<gene>
    <name evidence="2" type="ORF">ASPCAL13257</name>
</gene>
<keyword evidence="1" id="KW-0472">Membrane</keyword>
<dbReference type="OrthoDB" id="6612291at2759"/>
<reference evidence="3" key="1">
    <citation type="journal article" date="2016" name="Genome Announc.">
        <title>Draft genome sequences of fungus Aspergillus calidoustus.</title>
        <authorList>
            <person name="Horn F."/>
            <person name="Linde J."/>
            <person name="Mattern D.J."/>
            <person name="Walther G."/>
            <person name="Guthke R."/>
            <person name="Scherlach K."/>
            <person name="Martin K."/>
            <person name="Brakhage A.A."/>
            <person name="Petzke L."/>
            <person name="Valiante V."/>
        </authorList>
    </citation>
    <scope>NUCLEOTIDE SEQUENCE [LARGE SCALE GENOMIC DNA]</scope>
    <source>
        <strain evidence="3">SF006504</strain>
    </source>
</reference>
<evidence type="ECO:0000256" key="1">
    <source>
        <dbReference type="SAM" id="Phobius"/>
    </source>
</evidence>
<dbReference type="Proteomes" id="UP000054771">
    <property type="component" value="Unassembled WGS sequence"/>
</dbReference>
<keyword evidence="1" id="KW-1133">Transmembrane helix</keyword>
<dbReference type="EMBL" id="CDMC01000017">
    <property type="protein sequence ID" value="CEL10132.1"/>
    <property type="molecule type" value="Genomic_DNA"/>
</dbReference>
<evidence type="ECO:0000313" key="2">
    <source>
        <dbReference type="EMBL" id="CEL10132.1"/>
    </source>
</evidence>
<evidence type="ECO:0000313" key="3">
    <source>
        <dbReference type="Proteomes" id="UP000054771"/>
    </source>
</evidence>
<dbReference type="AlphaFoldDB" id="A0A0U5H7R8"/>
<keyword evidence="3" id="KW-1185">Reference proteome</keyword>
<feature type="transmembrane region" description="Helical" evidence="1">
    <location>
        <begin position="56"/>
        <end position="78"/>
    </location>
</feature>
<protein>
    <recommendedName>
        <fullName evidence="4">Major facilitator superfamily (MFS) profile domain-containing protein</fullName>
    </recommendedName>
</protein>
<organism evidence="2 3">
    <name type="scientific">Aspergillus calidoustus</name>
    <dbReference type="NCBI Taxonomy" id="454130"/>
    <lineage>
        <taxon>Eukaryota</taxon>
        <taxon>Fungi</taxon>
        <taxon>Dikarya</taxon>
        <taxon>Ascomycota</taxon>
        <taxon>Pezizomycotina</taxon>
        <taxon>Eurotiomycetes</taxon>
        <taxon>Eurotiomycetidae</taxon>
        <taxon>Eurotiales</taxon>
        <taxon>Aspergillaceae</taxon>
        <taxon>Aspergillus</taxon>
        <taxon>Aspergillus subgen. Nidulantes</taxon>
    </lineage>
</organism>
<evidence type="ECO:0008006" key="4">
    <source>
        <dbReference type="Google" id="ProtNLM"/>
    </source>
</evidence>
<accession>A0A0U5H7R8</accession>
<feature type="transmembrane region" description="Helical" evidence="1">
    <location>
        <begin position="20"/>
        <end position="44"/>
    </location>
</feature>
<sequence>MATGCFVTTSMTYVGELSPVAIYGIVSTTTPILGSASKLMVALIQNSYGVLPNAWAYELLFISQYIVTFKVLIFWPFLAE</sequence>
<keyword evidence="1" id="KW-0812">Transmembrane</keyword>
<proteinExistence type="predicted"/>